<proteinExistence type="predicted"/>
<name>A0A0F4LM93_9LACO</name>
<dbReference type="OrthoDB" id="394960at2"/>
<dbReference type="RefSeq" id="WP_045928897.1">
    <property type="nucleotide sequence ID" value="NZ_JBHSZS010000003.1"/>
</dbReference>
<comment type="caution">
    <text evidence="1">The sequence shown here is derived from an EMBL/GenBank/DDBJ whole genome shotgun (WGS) entry which is preliminary data.</text>
</comment>
<protein>
    <submittedName>
        <fullName evidence="1">Uncharacterized protein</fullName>
    </submittedName>
</protein>
<dbReference type="HOGENOM" id="CLU_071599_1_0_9"/>
<dbReference type="InterPro" id="IPR029035">
    <property type="entry name" value="DHS-like_NAD/FAD-binding_dom"/>
</dbReference>
<organism evidence="1 2">
    <name type="scientific">Lactobacillus kullabergensis</name>
    <dbReference type="NCBI Taxonomy" id="1218493"/>
    <lineage>
        <taxon>Bacteria</taxon>
        <taxon>Bacillati</taxon>
        <taxon>Bacillota</taxon>
        <taxon>Bacilli</taxon>
        <taxon>Lactobacillales</taxon>
        <taxon>Lactobacillaceae</taxon>
        <taxon>Lactobacillus</taxon>
    </lineage>
</organism>
<dbReference type="SUPFAM" id="SSF52467">
    <property type="entry name" value="DHS-like NAD/FAD-binding domain"/>
    <property type="match status" value="1"/>
</dbReference>
<gene>
    <name evidence="1" type="ORF">JF76_03420</name>
</gene>
<dbReference type="Proteomes" id="UP000033533">
    <property type="component" value="Unassembled WGS sequence"/>
</dbReference>
<accession>A0A0F4LM93</accession>
<reference evidence="1 2" key="1">
    <citation type="submission" date="2014-12" db="EMBL/GenBank/DDBJ databases">
        <title>Comparative genomics of the lactic acid bacteria isolated from the honey bee gut.</title>
        <authorList>
            <person name="Ellegaard K.M."/>
            <person name="Tamarit D."/>
            <person name="Javelind E."/>
            <person name="Olofsson T."/>
            <person name="Andersson S.G."/>
            <person name="Vasquez A."/>
        </authorList>
    </citation>
    <scope>NUCLEOTIDE SEQUENCE [LARGE SCALE GENOMIC DNA]</scope>
    <source>
        <strain evidence="1 2">Biut2</strain>
    </source>
</reference>
<dbReference type="PATRIC" id="fig|1218493.3.peg.360"/>
<evidence type="ECO:0000313" key="2">
    <source>
        <dbReference type="Proteomes" id="UP000033533"/>
    </source>
</evidence>
<dbReference type="AlphaFoldDB" id="A0A0F4LM93"/>
<dbReference type="STRING" id="1218493.JF76_03420"/>
<sequence length="273" mass="30896">MENLNKARQLVQNADTVIVVAGNGLAKTEGLDLLGQEDFEQSFPGVVQKYDVHSVGFALDQHISSWSEKWQLWSNLIQKYSVDYHPSKTLQKLKQLIDNKQYFIATSAFGHFFETAGFNEKRIFNVFGDWTKAQCSSGINHGLKDCQSVVQKIAAKKPDTGIEELVPKCDVCGQPLEIHMPLNEHFYPDTEANTRFRWFLTGNEDKDTVFLELGVDETSPQLREPIEHLVAEFPQWSYVAADFKQKNLLPEIQERSAGTNADAASLINNLVME</sequence>
<evidence type="ECO:0000313" key="1">
    <source>
        <dbReference type="EMBL" id="KJY58686.1"/>
    </source>
</evidence>
<dbReference type="EMBL" id="JXBY01000006">
    <property type="protein sequence ID" value="KJY58686.1"/>
    <property type="molecule type" value="Genomic_DNA"/>
</dbReference>